<accession>A0ABV1D580</accession>
<feature type="domain" description="VOC" evidence="1">
    <location>
        <begin position="7"/>
        <end position="140"/>
    </location>
</feature>
<evidence type="ECO:0000313" key="3">
    <source>
        <dbReference type="Proteomes" id="UP001454086"/>
    </source>
</evidence>
<dbReference type="Gene3D" id="3.10.180.10">
    <property type="entry name" value="2,3-Dihydroxybiphenyl 1,2-Dioxygenase, domain 1"/>
    <property type="match status" value="1"/>
</dbReference>
<evidence type="ECO:0000313" key="2">
    <source>
        <dbReference type="EMBL" id="MEQ2425145.1"/>
    </source>
</evidence>
<dbReference type="Proteomes" id="UP001454086">
    <property type="component" value="Unassembled WGS sequence"/>
</dbReference>
<comment type="caution">
    <text evidence="2">The sequence shown here is derived from an EMBL/GenBank/DDBJ whole genome shotgun (WGS) entry which is preliminary data.</text>
</comment>
<dbReference type="RefSeq" id="WP_008719245.1">
    <property type="nucleotide sequence ID" value="NZ_JAJFDX010000002.1"/>
</dbReference>
<sequence length="153" mass="17747">MAIKYKGLGHVALRCRENNLEKLEEFFTETMGFRKAFDLINEHGETWISYFRVAPGQYIEIIPEIPSDRLDYYDGTKKRCERSHYHVCFEVNDRFAAVKDLEEGKGLPVGRTPDDSVGLCKSHCMFVFDPEGGEWELMEFTPDSLQIVNDKEL</sequence>
<reference evidence="2 3" key="1">
    <citation type="submission" date="2024-03" db="EMBL/GenBank/DDBJ databases">
        <title>Human intestinal bacterial collection.</title>
        <authorList>
            <person name="Pauvert C."/>
            <person name="Hitch T.C.A."/>
            <person name="Clavel T."/>
        </authorList>
    </citation>
    <scope>NUCLEOTIDE SEQUENCE [LARGE SCALE GENOMIC DNA]</scope>
    <source>
        <strain evidence="2 3">CLA-SR-H021</strain>
    </source>
</reference>
<organism evidence="2 3">
    <name type="scientific">Enterocloster hominis</name>
    <name type="common">ex Hitch et al. 2024</name>
    <dbReference type="NCBI Taxonomy" id="1917870"/>
    <lineage>
        <taxon>Bacteria</taxon>
        <taxon>Bacillati</taxon>
        <taxon>Bacillota</taxon>
        <taxon>Clostridia</taxon>
        <taxon>Lachnospirales</taxon>
        <taxon>Lachnospiraceae</taxon>
        <taxon>Enterocloster</taxon>
    </lineage>
</organism>
<gene>
    <name evidence="2" type="ORF">WMQ36_09190</name>
</gene>
<dbReference type="InterPro" id="IPR004360">
    <property type="entry name" value="Glyas_Fos-R_dOase_dom"/>
</dbReference>
<protein>
    <submittedName>
        <fullName evidence="2">VOC family protein</fullName>
    </submittedName>
</protein>
<dbReference type="InterPro" id="IPR037523">
    <property type="entry name" value="VOC_core"/>
</dbReference>
<dbReference type="PROSITE" id="PS51819">
    <property type="entry name" value="VOC"/>
    <property type="match status" value="1"/>
</dbReference>
<dbReference type="Pfam" id="PF00903">
    <property type="entry name" value="Glyoxalase"/>
    <property type="match status" value="1"/>
</dbReference>
<dbReference type="InterPro" id="IPR029068">
    <property type="entry name" value="Glyas_Bleomycin-R_OHBP_Dase"/>
</dbReference>
<name>A0ABV1D580_9FIRM</name>
<evidence type="ECO:0000259" key="1">
    <source>
        <dbReference type="PROSITE" id="PS51819"/>
    </source>
</evidence>
<keyword evidence="3" id="KW-1185">Reference proteome</keyword>
<proteinExistence type="predicted"/>
<dbReference type="CDD" id="cd06587">
    <property type="entry name" value="VOC"/>
    <property type="match status" value="1"/>
</dbReference>
<dbReference type="SUPFAM" id="SSF54593">
    <property type="entry name" value="Glyoxalase/Bleomycin resistance protein/Dihydroxybiphenyl dioxygenase"/>
    <property type="match status" value="1"/>
</dbReference>
<dbReference type="EMBL" id="JBBMFM010000025">
    <property type="protein sequence ID" value="MEQ2425145.1"/>
    <property type="molecule type" value="Genomic_DNA"/>
</dbReference>